<keyword evidence="2 4" id="KW-0560">Oxidoreductase</keyword>
<evidence type="ECO:0000313" key="8">
    <source>
        <dbReference type="Proteomes" id="UP000030960"/>
    </source>
</evidence>
<dbReference type="SUPFAM" id="SSF51735">
    <property type="entry name" value="NAD(P)-binding Rossmann-fold domains"/>
    <property type="match status" value="1"/>
</dbReference>
<dbReference type="EMBL" id="JSUQ01000014">
    <property type="protein sequence ID" value="KHQ51858.1"/>
    <property type="molecule type" value="Genomic_DNA"/>
</dbReference>
<dbReference type="PATRIC" id="fig|1515334.3.peg.3511"/>
<accession>A0A0B3RYQ4</accession>
<gene>
    <name evidence="7" type="ORF">OA50_03495</name>
</gene>
<dbReference type="STRING" id="561184.SAMN05216376_104333"/>
<dbReference type="OrthoDB" id="9793626at2"/>
<dbReference type="Pfam" id="PF02826">
    <property type="entry name" value="2-Hacid_dh_C"/>
    <property type="match status" value="1"/>
</dbReference>
<evidence type="ECO:0000313" key="7">
    <source>
        <dbReference type="EMBL" id="KHQ51858.1"/>
    </source>
</evidence>
<dbReference type="GO" id="GO:0030267">
    <property type="term" value="F:glyoxylate reductase (NADPH) activity"/>
    <property type="evidence" value="ECO:0007669"/>
    <property type="project" value="TreeGrafter"/>
</dbReference>
<reference evidence="7 8" key="1">
    <citation type="submission" date="2014-10" db="EMBL/GenBank/DDBJ databases">
        <title>Genome sequence of Ponticoccus sp. strain UMTAT08 isolated from clonal culture of toxic dinoflagellate Alexandrium tamiyavanichii.</title>
        <authorList>
            <person name="Gan H.Y."/>
            <person name="Muhd D.-D."/>
            <person name="Mohd Noor M.E."/>
            <person name="Yeong Y.S."/>
            <person name="Usup G."/>
        </authorList>
    </citation>
    <scope>NUCLEOTIDE SEQUENCE [LARGE SCALE GENOMIC DNA]</scope>
    <source>
        <strain evidence="7 8">UMTAT08</strain>
    </source>
</reference>
<protein>
    <submittedName>
        <fullName evidence="7">Lactate dehydrogenase</fullName>
    </submittedName>
</protein>
<proteinExistence type="inferred from homology"/>
<dbReference type="InterPro" id="IPR006139">
    <property type="entry name" value="D-isomer_2_OHA_DH_cat_dom"/>
</dbReference>
<keyword evidence="8" id="KW-1185">Reference proteome</keyword>
<evidence type="ECO:0000256" key="1">
    <source>
        <dbReference type="ARBA" id="ARBA00022857"/>
    </source>
</evidence>
<keyword evidence="3" id="KW-0520">NAD</keyword>
<dbReference type="AlphaFoldDB" id="A0A0B3RYQ4"/>
<dbReference type="InterPro" id="IPR036291">
    <property type="entry name" value="NAD(P)-bd_dom_sf"/>
</dbReference>
<dbReference type="FunFam" id="3.40.50.720:FF:000213">
    <property type="entry name" value="Putative 2-hydroxyacid dehydrogenase"/>
    <property type="match status" value="1"/>
</dbReference>
<dbReference type="SUPFAM" id="SSF52283">
    <property type="entry name" value="Formate/glycerate dehydrogenase catalytic domain-like"/>
    <property type="match status" value="1"/>
</dbReference>
<dbReference type="InterPro" id="IPR006140">
    <property type="entry name" value="D-isomer_DH_NAD-bd"/>
</dbReference>
<feature type="domain" description="D-isomer specific 2-hydroxyacid dehydrogenase catalytic" evidence="5">
    <location>
        <begin position="47"/>
        <end position="315"/>
    </location>
</feature>
<dbReference type="Gene3D" id="3.40.50.720">
    <property type="entry name" value="NAD(P)-binding Rossmann-like Domain"/>
    <property type="match status" value="2"/>
</dbReference>
<evidence type="ECO:0000256" key="2">
    <source>
        <dbReference type="ARBA" id="ARBA00023002"/>
    </source>
</evidence>
<dbReference type="GO" id="GO:0051287">
    <property type="term" value="F:NAD binding"/>
    <property type="evidence" value="ECO:0007669"/>
    <property type="project" value="InterPro"/>
</dbReference>
<dbReference type="RefSeq" id="WP_043143994.1">
    <property type="nucleotide sequence ID" value="NZ_JSUQ01000014.1"/>
</dbReference>
<evidence type="ECO:0000256" key="3">
    <source>
        <dbReference type="ARBA" id="ARBA00023027"/>
    </source>
</evidence>
<comment type="similarity">
    <text evidence="4">Belongs to the D-isomer specific 2-hydroxyacid dehydrogenase family.</text>
</comment>
<comment type="caution">
    <text evidence="7">The sequence shown here is derived from an EMBL/GenBank/DDBJ whole genome shotgun (WGS) entry which is preliminary data.</text>
</comment>
<dbReference type="PANTHER" id="PTHR10996">
    <property type="entry name" value="2-HYDROXYACID DEHYDROGENASE-RELATED"/>
    <property type="match status" value="1"/>
</dbReference>
<dbReference type="InterPro" id="IPR050223">
    <property type="entry name" value="D-isomer_2-hydroxyacid_DH"/>
</dbReference>
<dbReference type="CDD" id="cd12156">
    <property type="entry name" value="HPPR"/>
    <property type="match status" value="1"/>
</dbReference>
<dbReference type="Pfam" id="PF00389">
    <property type="entry name" value="2-Hacid_dh"/>
    <property type="match status" value="1"/>
</dbReference>
<dbReference type="Proteomes" id="UP000030960">
    <property type="component" value="Unassembled WGS sequence"/>
</dbReference>
<name>A0A0B3RYQ4_9RHOB</name>
<evidence type="ECO:0000259" key="5">
    <source>
        <dbReference type="Pfam" id="PF00389"/>
    </source>
</evidence>
<sequence>MSDTQLLICGKSFKQDERDRLSTAYPAVFVDGPGDMAGLDSTLRASIRAVAYKGHAPFGAEQMDLFPQLGVITNYGVGYDAIDVEAASARSIAVTNTPDVLSDDVADLAVGLMIAQARTMIRGHAHVASQRWAKEGEIPLNRKVSGSSVGIVGLGRIGREIADRLAAFKCEIHYSSRSEKETPGWTYHPDVVSLAQAVDFLVIALVGGAETKGHVTREAIQALGPRGVVINISRGTTVDEGALLDALEAGEIAGAGLDVYENEPNIDPRFLKLDNVVLQPHQGSGSVETRTAMAELQLANVAAFLKGEPLVTPVN</sequence>
<feature type="domain" description="D-isomer specific 2-hydroxyacid dehydrogenase NAD-binding" evidence="6">
    <location>
        <begin position="110"/>
        <end position="283"/>
    </location>
</feature>
<evidence type="ECO:0000256" key="4">
    <source>
        <dbReference type="RuleBase" id="RU003719"/>
    </source>
</evidence>
<keyword evidence="1" id="KW-0521">NADP</keyword>
<evidence type="ECO:0000259" key="6">
    <source>
        <dbReference type="Pfam" id="PF02826"/>
    </source>
</evidence>
<dbReference type="GO" id="GO:0016618">
    <property type="term" value="F:hydroxypyruvate reductase [NAD(P)H] activity"/>
    <property type="evidence" value="ECO:0007669"/>
    <property type="project" value="TreeGrafter"/>
</dbReference>
<organism evidence="7 8">
    <name type="scientific">Mameliella alba</name>
    <dbReference type="NCBI Taxonomy" id="561184"/>
    <lineage>
        <taxon>Bacteria</taxon>
        <taxon>Pseudomonadati</taxon>
        <taxon>Pseudomonadota</taxon>
        <taxon>Alphaproteobacteria</taxon>
        <taxon>Rhodobacterales</taxon>
        <taxon>Roseobacteraceae</taxon>
        <taxon>Mameliella</taxon>
    </lineage>
</organism>
<dbReference type="PANTHER" id="PTHR10996:SF178">
    <property type="entry name" value="2-HYDROXYACID DEHYDROGENASE YGL185C-RELATED"/>
    <property type="match status" value="1"/>
</dbReference>
<dbReference type="GO" id="GO:0005829">
    <property type="term" value="C:cytosol"/>
    <property type="evidence" value="ECO:0007669"/>
    <property type="project" value="TreeGrafter"/>
</dbReference>